<dbReference type="RefSeq" id="XP_011309052.1">
    <property type="nucleotide sequence ID" value="XM_011310750.1"/>
</dbReference>
<protein>
    <submittedName>
        <fullName evidence="4">Uncharacterized protein</fullName>
    </submittedName>
</protein>
<gene>
    <name evidence="4" type="primary">LOC105270063</name>
</gene>
<evidence type="ECO:0000256" key="2">
    <source>
        <dbReference type="SAM" id="Phobius"/>
    </source>
</evidence>
<evidence type="ECO:0000256" key="1">
    <source>
        <dbReference type="SAM" id="MobiDB-lite"/>
    </source>
</evidence>
<reference evidence="4" key="1">
    <citation type="submission" date="2025-08" db="UniProtKB">
        <authorList>
            <consortium name="RefSeq"/>
        </authorList>
    </citation>
    <scope>IDENTIFICATION</scope>
    <source>
        <strain evidence="4">USDA-PBARC FA_bdor</strain>
        <tissue evidence="4">Whole organism</tissue>
    </source>
</reference>
<dbReference type="GO" id="GO:0031011">
    <property type="term" value="C:Ino80 complex"/>
    <property type="evidence" value="ECO:0007669"/>
    <property type="project" value="InterPro"/>
</dbReference>
<evidence type="ECO:0000313" key="3">
    <source>
        <dbReference type="Proteomes" id="UP000694866"/>
    </source>
</evidence>
<feature type="compositionally biased region" description="Polar residues" evidence="1">
    <location>
        <begin position="162"/>
        <end position="171"/>
    </location>
</feature>
<name>A0A9R1TH24_9HYME</name>
<feature type="transmembrane region" description="Helical" evidence="2">
    <location>
        <begin position="45"/>
        <end position="63"/>
    </location>
</feature>
<dbReference type="KEGG" id="fas:105270063"/>
<dbReference type="Proteomes" id="UP000694866">
    <property type="component" value="Unplaced"/>
</dbReference>
<keyword evidence="2" id="KW-0472">Membrane</keyword>
<dbReference type="GeneID" id="105270063"/>
<dbReference type="PANTHER" id="PTHR21812">
    <property type="entry name" value="INO80 COMPLEX SUBUNIT E"/>
    <property type="match status" value="1"/>
</dbReference>
<dbReference type="InterPro" id="IPR026678">
    <property type="entry name" value="INO80E"/>
</dbReference>
<dbReference type="OrthoDB" id="5977486at2759"/>
<keyword evidence="2" id="KW-1133">Transmembrane helix</keyword>
<dbReference type="GO" id="GO:0006338">
    <property type="term" value="P:chromatin remodeling"/>
    <property type="evidence" value="ECO:0007669"/>
    <property type="project" value="InterPro"/>
</dbReference>
<dbReference type="PANTHER" id="PTHR21812:SF1">
    <property type="entry name" value="INO80 COMPLEX SUBUNIT E"/>
    <property type="match status" value="1"/>
</dbReference>
<keyword evidence="3" id="KW-1185">Reference proteome</keyword>
<evidence type="ECO:0000313" key="4">
    <source>
        <dbReference type="RefSeq" id="XP_011309052.1"/>
    </source>
</evidence>
<keyword evidence="2" id="KW-0812">Transmembrane</keyword>
<sequence length="198" mass="22509">MLEGWYCRSIANNSAEVEDDEDDSPEEEVPNYKDQYRNLKRKLKFLIYVRLLKVFMIFLRGFSSFSSHGFTKFGNISITKGDSKIFVLPFFGVLTYKKKKPNPKPPKSMNNAPLQSNNVVSVVSMMSDGHMTPEEVERHLESRQTYLELVPEKAPPTVPTEMFSNDPSLDSESNDLGEMETSPSNMGEDCLSVEMMGE</sequence>
<accession>A0A9R1TH24</accession>
<organism evidence="3 4">
    <name type="scientific">Fopius arisanus</name>
    <dbReference type="NCBI Taxonomy" id="64838"/>
    <lineage>
        <taxon>Eukaryota</taxon>
        <taxon>Metazoa</taxon>
        <taxon>Ecdysozoa</taxon>
        <taxon>Arthropoda</taxon>
        <taxon>Hexapoda</taxon>
        <taxon>Insecta</taxon>
        <taxon>Pterygota</taxon>
        <taxon>Neoptera</taxon>
        <taxon>Endopterygota</taxon>
        <taxon>Hymenoptera</taxon>
        <taxon>Apocrita</taxon>
        <taxon>Ichneumonoidea</taxon>
        <taxon>Braconidae</taxon>
        <taxon>Opiinae</taxon>
        <taxon>Fopius</taxon>
    </lineage>
</organism>
<feature type="region of interest" description="Disordered" evidence="1">
    <location>
        <begin position="155"/>
        <end position="198"/>
    </location>
</feature>
<dbReference type="AlphaFoldDB" id="A0A9R1TH24"/>
<proteinExistence type="predicted"/>